<dbReference type="InterPro" id="IPR010998">
    <property type="entry name" value="Integrase_recombinase_N"/>
</dbReference>
<dbReference type="GO" id="GO:0015074">
    <property type="term" value="P:DNA integration"/>
    <property type="evidence" value="ECO:0007669"/>
    <property type="project" value="UniProtKB-KW"/>
</dbReference>
<evidence type="ECO:0000256" key="3">
    <source>
        <dbReference type="ARBA" id="ARBA00023172"/>
    </source>
</evidence>
<dbReference type="Gene3D" id="1.10.443.10">
    <property type="entry name" value="Intergrase catalytic core"/>
    <property type="match status" value="1"/>
</dbReference>
<dbReference type="Pfam" id="PF14659">
    <property type="entry name" value="Phage_int_SAM_3"/>
    <property type="match status" value="1"/>
</dbReference>
<feature type="compositionally biased region" description="Basic residues" evidence="5">
    <location>
        <begin position="298"/>
        <end position="309"/>
    </location>
</feature>
<evidence type="ECO:0000256" key="4">
    <source>
        <dbReference type="PROSITE-ProRule" id="PRU01248"/>
    </source>
</evidence>
<dbReference type="KEGG" id="rub:GBA63_11130"/>
<feature type="domain" description="Core-binding (CB)" evidence="7">
    <location>
        <begin position="1"/>
        <end position="86"/>
    </location>
</feature>
<dbReference type="GO" id="GO:0003677">
    <property type="term" value="F:DNA binding"/>
    <property type="evidence" value="ECO:0007669"/>
    <property type="project" value="UniProtKB-UniRule"/>
</dbReference>
<dbReference type="AlphaFoldDB" id="A0A6G8Q9H5"/>
<keyword evidence="1" id="KW-0229">DNA integration</keyword>
<accession>A0A6G8Q9H5</accession>
<evidence type="ECO:0000256" key="1">
    <source>
        <dbReference type="ARBA" id="ARBA00022908"/>
    </source>
</evidence>
<name>A0A6G8Q9H5_9ACTN</name>
<feature type="compositionally biased region" description="Basic and acidic residues" evidence="5">
    <location>
        <begin position="284"/>
        <end position="297"/>
    </location>
</feature>
<evidence type="ECO:0000313" key="9">
    <source>
        <dbReference type="Proteomes" id="UP000501452"/>
    </source>
</evidence>
<evidence type="ECO:0000313" key="8">
    <source>
        <dbReference type="EMBL" id="QIN83135.1"/>
    </source>
</evidence>
<dbReference type="InterPro" id="IPR013762">
    <property type="entry name" value="Integrase-like_cat_sf"/>
</dbReference>
<feature type="compositionally biased region" description="Basic residues" evidence="5">
    <location>
        <begin position="248"/>
        <end position="265"/>
    </location>
</feature>
<dbReference type="InterPro" id="IPR002104">
    <property type="entry name" value="Integrase_catalytic"/>
</dbReference>
<gene>
    <name evidence="8" type="ORF">GBA63_11130</name>
</gene>
<dbReference type="Pfam" id="PF00589">
    <property type="entry name" value="Phage_integrase"/>
    <property type="match status" value="1"/>
</dbReference>
<dbReference type="InterPro" id="IPR004107">
    <property type="entry name" value="Integrase_SAM-like_N"/>
</dbReference>
<evidence type="ECO:0000256" key="5">
    <source>
        <dbReference type="SAM" id="MobiDB-lite"/>
    </source>
</evidence>
<keyword evidence="3" id="KW-0233">DNA recombination</keyword>
<dbReference type="SUPFAM" id="SSF56349">
    <property type="entry name" value="DNA breaking-rejoining enzymes"/>
    <property type="match status" value="1"/>
</dbReference>
<evidence type="ECO:0000256" key="2">
    <source>
        <dbReference type="ARBA" id="ARBA00023125"/>
    </source>
</evidence>
<dbReference type="Gene3D" id="1.10.150.130">
    <property type="match status" value="1"/>
</dbReference>
<keyword evidence="9" id="KW-1185">Reference proteome</keyword>
<dbReference type="EMBL" id="CP045119">
    <property type="protein sequence ID" value="QIN83135.1"/>
    <property type="molecule type" value="Genomic_DNA"/>
</dbReference>
<dbReference type="Proteomes" id="UP000501452">
    <property type="component" value="Chromosome"/>
</dbReference>
<reference evidence="8 9" key="1">
    <citation type="submission" date="2019-10" db="EMBL/GenBank/DDBJ databases">
        <title>Rubrobacter sp nov SCSIO 52090 isolated from a deep-sea sediment in the South China Sea.</title>
        <authorList>
            <person name="Chen R.W."/>
        </authorList>
    </citation>
    <scope>NUCLEOTIDE SEQUENCE [LARGE SCALE GENOMIC DNA]</scope>
    <source>
        <strain evidence="8 9">SCSIO 52909</strain>
    </source>
</reference>
<dbReference type="PROSITE" id="PS51900">
    <property type="entry name" value="CB"/>
    <property type="match status" value="1"/>
</dbReference>
<proteinExistence type="predicted"/>
<dbReference type="PROSITE" id="PS51898">
    <property type="entry name" value="TYR_RECOMBINASE"/>
    <property type="match status" value="1"/>
</dbReference>
<feature type="compositionally biased region" description="Basic and acidic residues" evidence="5">
    <location>
        <begin position="207"/>
        <end position="219"/>
    </location>
</feature>
<dbReference type="InterPro" id="IPR044068">
    <property type="entry name" value="CB"/>
</dbReference>
<dbReference type="GO" id="GO:0006310">
    <property type="term" value="P:DNA recombination"/>
    <property type="evidence" value="ECO:0007669"/>
    <property type="project" value="UniProtKB-KW"/>
</dbReference>
<organism evidence="8 9">
    <name type="scientific">Rubrobacter tropicus</name>
    <dbReference type="NCBI Taxonomy" id="2653851"/>
    <lineage>
        <taxon>Bacteria</taxon>
        <taxon>Bacillati</taxon>
        <taxon>Actinomycetota</taxon>
        <taxon>Rubrobacteria</taxon>
        <taxon>Rubrobacterales</taxon>
        <taxon>Rubrobacteraceae</taxon>
        <taxon>Rubrobacter</taxon>
    </lineage>
</organism>
<sequence length="309" mass="34729">MAEWLDSWLRDCLKPLVDAGKMTHSTFIRYEGIANNHLKPALGPRKLKDLTRAEVRWLYNEKGKTLSARSVDYVHVTLQKALSQAVRDDLIYRNVAEGERPRSSRERRSDGVKALSPVQVRVLLDAARGTRNEALYVVALHTGLRQGELLGLKWSDVDLDAGKLSVRRALKVTDHGLDFGPTKNKASRRRAPQQDRGGCSAGSQGASERRAHRSADLARRRSSLPEPRRRPDGPQQPVLPRLQDAPKARRARRLHVPRAASHVRHGAIQPGQAPQARPIAARSLVDHADDGHLLAPDRRHRRRRGRRAR</sequence>
<dbReference type="InterPro" id="IPR011010">
    <property type="entry name" value="DNA_brk_join_enz"/>
</dbReference>
<evidence type="ECO:0000259" key="7">
    <source>
        <dbReference type="PROSITE" id="PS51900"/>
    </source>
</evidence>
<evidence type="ECO:0000259" key="6">
    <source>
        <dbReference type="PROSITE" id="PS51898"/>
    </source>
</evidence>
<keyword evidence="2 4" id="KW-0238">DNA-binding</keyword>
<feature type="region of interest" description="Disordered" evidence="5">
    <location>
        <begin position="175"/>
        <end position="309"/>
    </location>
</feature>
<feature type="domain" description="Tyr recombinase" evidence="6">
    <location>
        <begin position="110"/>
        <end position="309"/>
    </location>
</feature>
<protein>
    <submittedName>
        <fullName evidence="8">Tyrosine-type recombinase/integrase</fullName>
    </submittedName>
</protein>